<dbReference type="OrthoDB" id="7548151at2759"/>
<dbReference type="InterPro" id="IPR004117">
    <property type="entry name" value="7tm6_olfct_rcpt"/>
</dbReference>
<evidence type="ECO:0000256" key="5">
    <source>
        <dbReference type="ARBA" id="ARBA00022725"/>
    </source>
</evidence>
<comment type="subcellular location">
    <subcellularLocation>
        <location evidence="1 10">Cell membrane</location>
        <topology evidence="1 10">Multi-pass membrane protein</topology>
    </subcellularLocation>
</comment>
<keyword evidence="4 10" id="KW-0812">Transmembrane</keyword>
<evidence type="ECO:0000256" key="11">
    <source>
        <dbReference type="SAM" id="MobiDB-lite"/>
    </source>
</evidence>
<keyword evidence="5 10" id="KW-0552">Olfaction</keyword>
<dbReference type="PANTHER" id="PTHR21137">
    <property type="entry name" value="ODORANT RECEPTOR"/>
    <property type="match status" value="1"/>
</dbReference>
<gene>
    <name evidence="12" type="ORF">LSTR_LSTR005705</name>
</gene>
<comment type="caution">
    <text evidence="10">Lacks conserved residue(s) required for the propagation of feature annotation.</text>
</comment>
<evidence type="ECO:0000313" key="12">
    <source>
        <dbReference type="EMBL" id="RZF47688.1"/>
    </source>
</evidence>
<keyword evidence="3 10" id="KW-0716">Sensory transduction</keyword>
<name>A0A482XQI7_LAOST</name>
<dbReference type="PANTHER" id="PTHR21137:SF35">
    <property type="entry name" value="ODORANT RECEPTOR 19A-RELATED"/>
    <property type="match status" value="1"/>
</dbReference>
<feature type="region of interest" description="Disordered" evidence="11">
    <location>
        <begin position="203"/>
        <end position="227"/>
    </location>
</feature>
<dbReference type="GO" id="GO:0004984">
    <property type="term" value="F:olfactory receptor activity"/>
    <property type="evidence" value="ECO:0007669"/>
    <property type="project" value="InterPro"/>
</dbReference>
<evidence type="ECO:0000256" key="1">
    <source>
        <dbReference type="ARBA" id="ARBA00004651"/>
    </source>
</evidence>
<dbReference type="GO" id="GO:0005549">
    <property type="term" value="F:odorant binding"/>
    <property type="evidence" value="ECO:0007669"/>
    <property type="project" value="InterPro"/>
</dbReference>
<proteinExistence type="inferred from homology"/>
<evidence type="ECO:0000256" key="10">
    <source>
        <dbReference type="RuleBase" id="RU351113"/>
    </source>
</evidence>
<keyword evidence="2" id="KW-1003">Cell membrane</keyword>
<keyword evidence="7 10" id="KW-0472">Membrane</keyword>
<evidence type="ECO:0000313" key="13">
    <source>
        <dbReference type="Proteomes" id="UP000291343"/>
    </source>
</evidence>
<dbReference type="AlphaFoldDB" id="A0A482XQI7"/>
<dbReference type="GO" id="GO:0005886">
    <property type="term" value="C:plasma membrane"/>
    <property type="evidence" value="ECO:0007669"/>
    <property type="project" value="UniProtKB-SubCell"/>
</dbReference>
<organism evidence="12 13">
    <name type="scientific">Laodelphax striatellus</name>
    <name type="common">Small brown planthopper</name>
    <name type="synonym">Delphax striatella</name>
    <dbReference type="NCBI Taxonomy" id="195883"/>
    <lineage>
        <taxon>Eukaryota</taxon>
        <taxon>Metazoa</taxon>
        <taxon>Ecdysozoa</taxon>
        <taxon>Arthropoda</taxon>
        <taxon>Hexapoda</taxon>
        <taxon>Insecta</taxon>
        <taxon>Pterygota</taxon>
        <taxon>Neoptera</taxon>
        <taxon>Paraneoptera</taxon>
        <taxon>Hemiptera</taxon>
        <taxon>Auchenorrhyncha</taxon>
        <taxon>Fulgoroidea</taxon>
        <taxon>Delphacidae</taxon>
        <taxon>Criomorphinae</taxon>
        <taxon>Laodelphax</taxon>
    </lineage>
</organism>
<protein>
    <recommendedName>
        <fullName evidence="10">Odorant receptor</fullName>
    </recommendedName>
</protein>
<dbReference type="Pfam" id="PF02949">
    <property type="entry name" value="7tm_6"/>
    <property type="match status" value="1"/>
</dbReference>
<comment type="caution">
    <text evidence="12">The sequence shown here is derived from an EMBL/GenBank/DDBJ whole genome shotgun (WGS) entry which is preliminary data.</text>
</comment>
<keyword evidence="8 10" id="KW-0675">Receptor</keyword>
<evidence type="ECO:0000256" key="2">
    <source>
        <dbReference type="ARBA" id="ARBA00022475"/>
    </source>
</evidence>
<evidence type="ECO:0000256" key="9">
    <source>
        <dbReference type="ARBA" id="ARBA00023224"/>
    </source>
</evidence>
<comment type="similarity">
    <text evidence="10">Belongs to the insect chemoreceptor superfamily. Heteromeric odorant receptor channel (TC 1.A.69) family.</text>
</comment>
<evidence type="ECO:0000256" key="3">
    <source>
        <dbReference type="ARBA" id="ARBA00022606"/>
    </source>
</evidence>
<feature type="transmembrane region" description="Helical" evidence="10">
    <location>
        <begin position="143"/>
        <end position="165"/>
    </location>
</feature>
<keyword evidence="6 10" id="KW-1133">Transmembrane helix</keyword>
<evidence type="ECO:0000256" key="7">
    <source>
        <dbReference type="ARBA" id="ARBA00023136"/>
    </source>
</evidence>
<dbReference type="InParanoid" id="A0A482XQI7"/>
<evidence type="ECO:0000256" key="4">
    <source>
        <dbReference type="ARBA" id="ARBA00022692"/>
    </source>
</evidence>
<reference evidence="12 13" key="1">
    <citation type="journal article" date="2017" name="Gigascience">
        <title>Genome sequence of the small brown planthopper, Laodelphax striatellus.</title>
        <authorList>
            <person name="Zhu J."/>
            <person name="Jiang F."/>
            <person name="Wang X."/>
            <person name="Yang P."/>
            <person name="Bao Y."/>
            <person name="Zhao W."/>
            <person name="Wang W."/>
            <person name="Lu H."/>
            <person name="Wang Q."/>
            <person name="Cui N."/>
            <person name="Li J."/>
            <person name="Chen X."/>
            <person name="Luo L."/>
            <person name="Yu J."/>
            <person name="Kang L."/>
            <person name="Cui F."/>
        </authorList>
    </citation>
    <scope>NUCLEOTIDE SEQUENCE [LARGE SCALE GENOMIC DNA]</scope>
    <source>
        <strain evidence="12">Lst14</strain>
    </source>
</reference>
<feature type="transmembrane region" description="Helical" evidence="10">
    <location>
        <begin position="298"/>
        <end position="318"/>
    </location>
</feature>
<keyword evidence="9 10" id="KW-0807">Transducer</keyword>
<dbReference type="EMBL" id="QKKF02003429">
    <property type="protein sequence ID" value="RZF47688.1"/>
    <property type="molecule type" value="Genomic_DNA"/>
</dbReference>
<keyword evidence="13" id="KW-1185">Reference proteome</keyword>
<dbReference type="GO" id="GO:0007165">
    <property type="term" value="P:signal transduction"/>
    <property type="evidence" value="ECO:0007669"/>
    <property type="project" value="UniProtKB-KW"/>
</dbReference>
<dbReference type="Proteomes" id="UP000291343">
    <property type="component" value="Unassembled WGS sequence"/>
</dbReference>
<evidence type="ECO:0000256" key="6">
    <source>
        <dbReference type="ARBA" id="ARBA00022989"/>
    </source>
</evidence>
<sequence length="396" mass="45631">MFALLSNQSLNVLLAVINYWNDMIERFMGLKDVVLFFCLSSCAVDISFRFERCSSLLSVIEDRFVGEESQWNATDTIALYRQQLTNLDKRIWKVITVTIFNMNTWPLLAIALLRVGGVKMPHPPLPCAYYLPQGVTSHPMTSYVVMFLLQTCCLWIFAVVGHVILSSVTVATQKSVLDFELFCEMVDRFDRCAFGHEEKGESMVEEERGKRGDGEKERGKRGVGEKESASDESWRMYSVENESVLKEQTRMLVAYHQKLYDTIKILGKNAGFGTSVSNTNICLINCIYLYIFVKTDMVVIRIFTFCYVIFSFFLVFFYCHCGQNIINRNEDVRRRLSEVAWMNRPKWFQRALILMITRSNAEVHLKPYGLYVLNHATFTNILNVSYTSSNVLKALS</sequence>
<accession>A0A482XQI7</accession>
<evidence type="ECO:0000256" key="8">
    <source>
        <dbReference type="ARBA" id="ARBA00023170"/>
    </source>
</evidence>
<feature type="transmembrane region" description="Helical" evidence="10">
    <location>
        <begin position="91"/>
        <end position="113"/>
    </location>
</feature>